<feature type="transmembrane region" description="Helical" evidence="5">
    <location>
        <begin position="177"/>
        <end position="199"/>
    </location>
</feature>
<accession>A0ABR3SGL9</accession>
<evidence type="ECO:0000313" key="7">
    <source>
        <dbReference type="EMBL" id="KAL1619729.1"/>
    </source>
</evidence>
<dbReference type="InterPro" id="IPR036259">
    <property type="entry name" value="MFS_trans_sf"/>
</dbReference>
<gene>
    <name evidence="7" type="ORF">SLS56_009985</name>
</gene>
<evidence type="ECO:0000256" key="5">
    <source>
        <dbReference type="SAM" id="Phobius"/>
    </source>
</evidence>
<dbReference type="InterPro" id="IPR011701">
    <property type="entry name" value="MFS"/>
</dbReference>
<protein>
    <recommendedName>
        <fullName evidence="6">Major facilitator superfamily (MFS) profile domain-containing protein</fullName>
    </recommendedName>
</protein>
<keyword evidence="4 5" id="KW-0472">Membrane</keyword>
<evidence type="ECO:0000259" key="6">
    <source>
        <dbReference type="PROSITE" id="PS50850"/>
    </source>
</evidence>
<dbReference type="PANTHER" id="PTHR23501:SF59">
    <property type="entry name" value="MAJOR FACILITATOR SUPERFAMILY (MFS) PROFILE DOMAIN-CONTAINING PROTEIN-RELATED"/>
    <property type="match status" value="1"/>
</dbReference>
<dbReference type="Gene3D" id="1.20.1720.10">
    <property type="entry name" value="Multidrug resistance protein D"/>
    <property type="match status" value="1"/>
</dbReference>
<dbReference type="PANTHER" id="PTHR23501">
    <property type="entry name" value="MAJOR FACILITATOR SUPERFAMILY"/>
    <property type="match status" value="1"/>
</dbReference>
<feature type="transmembrane region" description="Helical" evidence="5">
    <location>
        <begin position="323"/>
        <end position="342"/>
    </location>
</feature>
<evidence type="ECO:0000256" key="1">
    <source>
        <dbReference type="ARBA" id="ARBA00004141"/>
    </source>
</evidence>
<dbReference type="EMBL" id="JAJVDC020000182">
    <property type="protein sequence ID" value="KAL1619729.1"/>
    <property type="molecule type" value="Genomic_DNA"/>
</dbReference>
<keyword evidence="2 5" id="KW-0812">Transmembrane</keyword>
<feature type="transmembrane region" description="Helical" evidence="5">
    <location>
        <begin position="349"/>
        <end position="370"/>
    </location>
</feature>
<feature type="transmembrane region" description="Helical" evidence="5">
    <location>
        <begin position="89"/>
        <end position="107"/>
    </location>
</feature>
<name>A0ABR3SGL9_9PEZI</name>
<evidence type="ECO:0000256" key="4">
    <source>
        <dbReference type="ARBA" id="ARBA00023136"/>
    </source>
</evidence>
<keyword evidence="3 5" id="KW-1133">Transmembrane helix</keyword>
<comment type="caution">
    <text evidence="7">The sequence shown here is derived from an EMBL/GenBank/DDBJ whole genome shotgun (WGS) entry which is preliminary data.</text>
</comment>
<dbReference type="InterPro" id="IPR020846">
    <property type="entry name" value="MFS_dom"/>
</dbReference>
<comment type="subcellular location">
    <subcellularLocation>
        <location evidence="1">Membrane</location>
        <topology evidence="1">Multi-pass membrane protein</topology>
    </subcellularLocation>
</comment>
<feature type="transmembrane region" description="Helical" evidence="5">
    <location>
        <begin position="219"/>
        <end position="241"/>
    </location>
</feature>
<dbReference type="PROSITE" id="PS50850">
    <property type="entry name" value="MFS"/>
    <property type="match status" value="1"/>
</dbReference>
<feature type="transmembrane region" description="Helical" evidence="5">
    <location>
        <begin position="147"/>
        <end position="165"/>
    </location>
</feature>
<feature type="domain" description="Major facilitator superfamily (MFS) profile" evidence="6">
    <location>
        <begin position="1"/>
        <end position="520"/>
    </location>
</feature>
<feature type="transmembrane region" description="Helical" evidence="5">
    <location>
        <begin position="284"/>
        <end position="303"/>
    </location>
</feature>
<dbReference type="Pfam" id="PF07690">
    <property type="entry name" value="MFS_1"/>
    <property type="match status" value="1"/>
</dbReference>
<evidence type="ECO:0000313" key="8">
    <source>
        <dbReference type="Proteomes" id="UP001521116"/>
    </source>
</evidence>
<feature type="transmembrane region" description="Helical" evidence="5">
    <location>
        <begin position="247"/>
        <end position="263"/>
    </location>
</feature>
<feature type="transmembrane region" description="Helical" evidence="5">
    <location>
        <begin position="113"/>
        <end position="135"/>
    </location>
</feature>
<feature type="transmembrane region" description="Helical" evidence="5">
    <location>
        <begin position="376"/>
        <end position="395"/>
    </location>
</feature>
<evidence type="ECO:0000256" key="2">
    <source>
        <dbReference type="ARBA" id="ARBA00022692"/>
    </source>
</evidence>
<sequence>METYLHHPTLFLSSSYHLDVPFEDILSVSPLAPFLADSRATNVGPEAIADALNGSGIEAFWSGTSFLLTATVFQPSFASLSDAFGRRPMLLIALSFFTVGAIIGATANDFAALLVGRSIQGIGGGGIQALTSVIITDMVPLRQRGKYIGLITLNWAAGSVSGPIIGGVLSEKVSWRWIFWLNIPFCAVAYVMIPIFLNLKDKPGNFVDKLRQIDWVGSVLFVASTTSFLIPITWGGIMYPWNHWRTLTPLIAGALGMLLFGLWSKFLARNLILRGSLFRDRTSLSNYLSIVVHGMFQWSVLYYMPLYFEAAKNLTAVQSGVALFPWTGTICPTAVVVGVLIARTGSYRWAIHSGWAMTATGVGLMILYRADTPDRVWIPLALVSGMGLGVLYPSLSLCNQAAASDADMAAAAALNPFFRNYGQMLGVAVGGSVVQNVVRQKLEQSTNAALVARASELSKNASALIETIKAMRGSADAAKEALRVELIDAYCDSLRTLWIVMCALACVALVSAVAFTKAYSLERAHETDQGFVTEEKEDCEIAMRDSR</sequence>
<reference evidence="7 8" key="1">
    <citation type="submission" date="2024-02" db="EMBL/GenBank/DDBJ databases">
        <title>De novo assembly and annotation of 12 fungi associated with fruit tree decline syndrome in Ontario, Canada.</title>
        <authorList>
            <person name="Sulman M."/>
            <person name="Ellouze W."/>
            <person name="Ilyukhin E."/>
        </authorList>
    </citation>
    <scope>NUCLEOTIDE SEQUENCE [LARGE SCALE GENOMIC DNA]</scope>
    <source>
        <strain evidence="7 8">M1-105</strain>
    </source>
</reference>
<dbReference type="SUPFAM" id="SSF103473">
    <property type="entry name" value="MFS general substrate transporter"/>
    <property type="match status" value="1"/>
</dbReference>
<feature type="transmembrane region" description="Helical" evidence="5">
    <location>
        <begin position="59"/>
        <end position="77"/>
    </location>
</feature>
<dbReference type="Gene3D" id="1.20.1250.20">
    <property type="entry name" value="MFS general substrate transporter like domains"/>
    <property type="match status" value="1"/>
</dbReference>
<feature type="transmembrane region" description="Helical" evidence="5">
    <location>
        <begin position="496"/>
        <end position="515"/>
    </location>
</feature>
<dbReference type="Proteomes" id="UP001521116">
    <property type="component" value="Unassembled WGS sequence"/>
</dbReference>
<proteinExistence type="predicted"/>
<evidence type="ECO:0000256" key="3">
    <source>
        <dbReference type="ARBA" id="ARBA00022989"/>
    </source>
</evidence>
<keyword evidence="8" id="KW-1185">Reference proteome</keyword>
<organism evidence="7 8">
    <name type="scientific">Neofusicoccum ribis</name>
    <dbReference type="NCBI Taxonomy" id="45134"/>
    <lineage>
        <taxon>Eukaryota</taxon>
        <taxon>Fungi</taxon>
        <taxon>Dikarya</taxon>
        <taxon>Ascomycota</taxon>
        <taxon>Pezizomycotina</taxon>
        <taxon>Dothideomycetes</taxon>
        <taxon>Dothideomycetes incertae sedis</taxon>
        <taxon>Botryosphaeriales</taxon>
        <taxon>Botryosphaeriaceae</taxon>
        <taxon>Neofusicoccum</taxon>
    </lineage>
</organism>